<feature type="region of interest" description="Disordered" evidence="1">
    <location>
        <begin position="391"/>
        <end position="426"/>
    </location>
</feature>
<feature type="transmembrane region" description="Helical" evidence="2">
    <location>
        <begin position="150"/>
        <end position="169"/>
    </location>
</feature>
<dbReference type="InterPro" id="IPR040410">
    <property type="entry name" value="UPF0658_Golgi"/>
</dbReference>
<keyword evidence="2" id="KW-0812">Transmembrane</keyword>
<keyword evidence="4" id="KW-1185">Reference proteome</keyword>
<sequence>MDDGIIEPVASLPTLPRGHPQQQYQQGTSAGSGGLHGNNSNFGSYTRNGTPSLAGGLASWLPNHYWGRVAVIWSLTEFVLVSILEISLAVQNSNYVNQIDALQPWSFPVTPSKDDIAGNGHAITVYHSLVCFALLFQLVMTYDAIANMSVIQLCATTLFNWALSIYTIVQSRQASILLNDAPTFAVSSLTVHPTLSLEIIIIVAMFIFAPGWIFLSYQLYKVFGWTIFKEMGADVNVRNQLMLHHVHLLLLKLDVFFFLGFSFQFVFLVLAGIGSTSDTVIHAIVSVPGTIILLVISYIAIHKESKFWMIISILGLLGGSGYLINKIIEVNGSSIDNIKKFHSSKNSLTFFIVLTLLMSAVTCVSAILNYLQFGKGLKGHLDRRKQSGSSVELNQFDGNGGGGQSGGAAQSGHYANSSKQGGWGQQ</sequence>
<feature type="transmembrane region" description="Helical" evidence="2">
    <location>
        <begin position="348"/>
        <end position="371"/>
    </location>
</feature>
<feature type="transmembrane region" description="Helical" evidence="2">
    <location>
        <begin position="279"/>
        <end position="300"/>
    </location>
</feature>
<protein>
    <submittedName>
        <fullName evidence="3">Uncharacterized protein</fullName>
    </submittedName>
</protein>
<reference evidence="3 4" key="1">
    <citation type="submission" date="2021-02" db="EMBL/GenBank/DDBJ databases">
        <title>Variation within the Batrachochytrium salamandrivorans European outbreak.</title>
        <authorList>
            <person name="Kelly M."/>
            <person name="Pasmans F."/>
            <person name="Shea T.P."/>
            <person name="Munoz J.F."/>
            <person name="Carranza S."/>
            <person name="Cuomo C.A."/>
            <person name="Martel A."/>
        </authorList>
    </citation>
    <scope>NUCLEOTIDE SEQUENCE [LARGE SCALE GENOMIC DNA]</scope>
    <source>
        <strain evidence="3 4">AMFP18/2</strain>
    </source>
</reference>
<feature type="transmembrane region" description="Helical" evidence="2">
    <location>
        <begin position="307"/>
        <end position="328"/>
    </location>
</feature>
<dbReference type="PANTHER" id="PTHR34391:SF1">
    <property type="entry name" value="UPF0658 GOLGI APPARATUS MEMBRANE PROTEIN C1952.10C-RELATED"/>
    <property type="match status" value="1"/>
</dbReference>
<proteinExistence type="predicted"/>
<evidence type="ECO:0000256" key="1">
    <source>
        <dbReference type="SAM" id="MobiDB-lite"/>
    </source>
</evidence>
<organism evidence="3 4">
    <name type="scientific">Batrachochytrium salamandrivorans</name>
    <dbReference type="NCBI Taxonomy" id="1357716"/>
    <lineage>
        <taxon>Eukaryota</taxon>
        <taxon>Fungi</taxon>
        <taxon>Fungi incertae sedis</taxon>
        <taxon>Chytridiomycota</taxon>
        <taxon>Chytridiomycota incertae sedis</taxon>
        <taxon>Chytridiomycetes</taxon>
        <taxon>Rhizophydiales</taxon>
        <taxon>Rhizophydiales incertae sedis</taxon>
        <taxon>Batrachochytrium</taxon>
    </lineage>
</organism>
<feature type="transmembrane region" description="Helical" evidence="2">
    <location>
        <begin position="69"/>
        <end position="90"/>
    </location>
</feature>
<keyword evidence="2" id="KW-0472">Membrane</keyword>
<dbReference type="EMBL" id="JAFCIX010000341">
    <property type="protein sequence ID" value="KAH6593958.1"/>
    <property type="molecule type" value="Genomic_DNA"/>
</dbReference>
<evidence type="ECO:0000313" key="3">
    <source>
        <dbReference type="EMBL" id="KAH6593958.1"/>
    </source>
</evidence>
<comment type="caution">
    <text evidence="3">The sequence shown here is derived from an EMBL/GenBank/DDBJ whole genome shotgun (WGS) entry which is preliminary data.</text>
</comment>
<keyword evidence="2" id="KW-1133">Transmembrane helix</keyword>
<gene>
    <name evidence="3" type="ORF">BASA50_007013</name>
</gene>
<dbReference type="PANTHER" id="PTHR34391">
    <property type="entry name" value="UPF0658 GOLGI APPARATUS MEMBRANE PROTEIN C1952.10C-RELATED"/>
    <property type="match status" value="1"/>
</dbReference>
<evidence type="ECO:0000313" key="4">
    <source>
        <dbReference type="Proteomes" id="UP001648503"/>
    </source>
</evidence>
<name>A0ABQ8FBH8_9FUNG</name>
<feature type="transmembrane region" description="Helical" evidence="2">
    <location>
        <begin position="199"/>
        <end position="220"/>
    </location>
</feature>
<feature type="transmembrane region" description="Helical" evidence="2">
    <location>
        <begin position="248"/>
        <end position="273"/>
    </location>
</feature>
<evidence type="ECO:0000256" key="2">
    <source>
        <dbReference type="SAM" id="Phobius"/>
    </source>
</evidence>
<dbReference type="Proteomes" id="UP001648503">
    <property type="component" value="Unassembled WGS sequence"/>
</dbReference>
<feature type="region of interest" description="Disordered" evidence="1">
    <location>
        <begin position="11"/>
        <end position="41"/>
    </location>
</feature>
<accession>A0ABQ8FBH8</accession>
<feature type="compositionally biased region" description="Polar residues" evidence="1">
    <location>
        <begin position="20"/>
        <end position="29"/>
    </location>
</feature>
<feature type="transmembrane region" description="Helical" evidence="2">
    <location>
        <begin position="116"/>
        <end position="138"/>
    </location>
</feature>